<dbReference type="EMBL" id="KN831769">
    <property type="protein sequence ID" value="KIM47406.1"/>
    <property type="molecule type" value="Genomic_DNA"/>
</dbReference>
<evidence type="ECO:0008006" key="3">
    <source>
        <dbReference type="Google" id="ProtNLM"/>
    </source>
</evidence>
<accession>A0A0C3CU41</accession>
<gene>
    <name evidence="1" type="ORF">M413DRAFT_22085</name>
</gene>
<organism evidence="1 2">
    <name type="scientific">Hebeloma cylindrosporum</name>
    <dbReference type="NCBI Taxonomy" id="76867"/>
    <lineage>
        <taxon>Eukaryota</taxon>
        <taxon>Fungi</taxon>
        <taxon>Dikarya</taxon>
        <taxon>Basidiomycota</taxon>
        <taxon>Agaricomycotina</taxon>
        <taxon>Agaricomycetes</taxon>
        <taxon>Agaricomycetidae</taxon>
        <taxon>Agaricales</taxon>
        <taxon>Agaricineae</taxon>
        <taxon>Hymenogastraceae</taxon>
        <taxon>Hebeloma</taxon>
    </lineage>
</organism>
<dbReference type="AlphaFoldDB" id="A0A0C3CU41"/>
<dbReference type="Proteomes" id="UP000053424">
    <property type="component" value="Unassembled WGS sequence"/>
</dbReference>
<reference evidence="2" key="2">
    <citation type="submission" date="2015-01" db="EMBL/GenBank/DDBJ databases">
        <title>Evolutionary Origins and Diversification of the Mycorrhizal Mutualists.</title>
        <authorList>
            <consortium name="DOE Joint Genome Institute"/>
            <consortium name="Mycorrhizal Genomics Consortium"/>
            <person name="Kohler A."/>
            <person name="Kuo A."/>
            <person name="Nagy L.G."/>
            <person name="Floudas D."/>
            <person name="Copeland A."/>
            <person name="Barry K.W."/>
            <person name="Cichocki N."/>
            <person name="Veneault-Fourrey C."/>
            <person name="LaButti K."/>
            <person name="Lindquist E.A."/>
            <person name="Lipzen A."/>
            <person name="Lundell T."/>
            <person name="Morin E."/>
            <person name="Murat C."/>
            <person name="Riley R."/>
            <person name="Ohm R."/>
            <person name="Sun H."/>
            <person name="Tunlid A."/>
            <person name="Henrissat B."/>
            <person name="Grigoriev I.V."/>
            <person name="Hibbett D.S."/>
            <person name="Martin F."/>
        </authorList>
    </citation>
    <scope>NUCLEOTIDE SEQUENCE [LARGE SCALE GENOMIC DNA]</scope>
    <source>
        <strain evidence="2">h7</strain>
    </source>
</reference>
<name>A0A0C3CU41_HEBCY</name>
<sequence>MDRPKPVWNYPLISCDDPLLQKAYDWEFPTSSLEEGKQQEMLKHILHVTACWSFLKPLFSSHGYTLYRSTDDNPWNTYPEPLPKAVRDPKYPYARRGYEADEDGVFGVNSGRTWAARDALGHDVVIKIISDADNPSNEFKVLQYLNEEGVRSNPRNLTIHVLEFLTFYNLVFAVMPRWDSAFHADFGTVAEVMQCGEQILEAIGLRDPSVTRYAVYDFGGSEIYPREVSLRDFRANPWFKFSNYGLPFRDGPFNPFAVDFLSVVILLQCRVRHIENIVPAVGPYFDRLMSYDDDNRPTAREALVDFRQIISQLSASQLSEKISTHYWEDDGVVYKKAPLKSTYYK</sequence>
<reference evidence="1 2" key="1">
    <citation type="submission" date="2014-04" db="EMBL/GenBank/DDBJ databases">
        <authorList>
            <consortium name="DOE Joint Genome Institute"/>
            <person name="Kuo A."/>
            <person name="Gay G."/>
            <person name="Dore J."/>
            <person name="Kohler A."/>
            <person name="Nagy L.G."/>
            <person name="Floudas D."/>
            <person name="Copeland A."/>
            <person name="Barry K.W."/>
            <person name="Cichocki N."/>
            <person name="Veneault-Fourrey C."/>
            <person name="LaButti K."/>
            <person name="Lindquist E.A."/>
            <person name="Lipzen A."/>
            <person name="Lundell T."/>
            <person name="Morin E."/>
            <person name="Murat C."/>
            <person name="Sun H."/>
            <person name="Tunlid A."/>
            <person name="Henrissat B."/>
            <person name="Grigoriev I.V."/>
            <person name="Hibbett D.S."/>
            <person name="Martin F."/>
            <person name="Nordberg H.P."/>
            <person name="Cantor M.N."/>
            <person name="Hua S.X."/>
        </authorList>
    </citation>
    <scope>NUCLEOTIDE SEQUENCE [LARGE SCALE GENOMIC DNA]</scope>
    <source>
        <strain evidence="2">h7</strain>
    </source>
</reference>
<dbReference type="OrthoDB" id="3224178at2759"/>
<proteinExistence type="predicted"/>
<dbReference type="HOGENOM" id="CLU_054404_0_0_1"/>
<protein>
    <recommendedName>
        <fullName evidence="3">Protein kinase domain-containing protein</fullName>
    </recommendedName>
</protein>
<evidence type="ECO:0000313" key="2">
    <source>
        <dbReference type="Proteomes" id="UP000053424"/>
    </source>
</evidence>
<dbReference type="STRING" id="686832.A0A0C3CU41"/>
<keyword evidence="2" id="KW-1185">Reference proteome</keyword>
<evidence type="ECO:0000313" key="1">
    <source>
        <dbReference type="EMBL" id="KIM47406.1"/>
    </source>
</evidence>